<dbReference type="Proteomes" id="UP001501676">
    <property type="component" value="Unassembled WGS sequence"/>
</dbReference>
<sequence length="76" mass="8087">MSYSARATTVPAVTLDMTQPQPEISDESAALLAAAAAPVGHDQLRRDVREALANPPDHSSLHAELGQTDRPSRRVA</sequence>
<evidence type="ECO:0008006" key="4">
    <source>
        <dbReference type="Google" id="ProtNLM"/>
    </source>
</evidence>
<organism evidence="2 3">
    <name type="scientific">Cryptosporangium minutisporangium</name>
    <dbReference type="NCBI Taxonomy" id="113569"/>
    <lineage>
        <taxon>Bacteria</taxon>
        <taxon>Bacillati</taxon>
        <taxon>Actinomycetota</taxon>
        <taxon>Actinomycetes</taxon>
        <taxon>Cryptosporangiales</taxon>
        <taxon>Cryptosporangiaceae</taxon>
        <taxon>Cryptosporangium</taxon>
    </lineage>
</organism>
<evidence type="ECO:0000313" key="3">
    <source>
        <dbReference type="Proteomes" id="UP001501676"/>
    </source>
</evidence>
<comment type="caution">
    <text evidence="2">The sequence shown here is derived from an EMBL/GenBank/DDBJ whole genome shotgun (WGS) entry which is preliminary data.</text>
</comment>
<protein>
    <recommendedName>
        <fullName evidence="4">FXSXX-COOH protein</fullName>
    </recommendedName>
</protein>
<proteinExistence type="predicted"/>
<dbReference type="EMBL" id="BAAAYN010000052">
    <property type="protein sequence ID" value="GAA3396085.1"/>
    <property type="molecule type" value="Genomic_DNA"/>
</dbReference>
<evidence type="ECO:0000313" key="2">
    <source>
        <dbReference type="EMBL" id="GAA3396085.1"/>
    </source>
</evidence>
<accession>A0ABP6T8L0</accession>
<reference evidence="3" key="1">
    <citation type="journal article" date="2019" name="Int. J. Syst. Evol. Microbiol.">
        <title>The Global Catalogue of Microorganisms (GCM) 10K type strain sequencing project: providing services to taxonomists for standard genome sequencing and annotation.</title>
        <authorList>
            <consortium name="The Broad Institute Genomics Platform"/>
            <consortium name="The Broad Institute Genome Sequencing Center for Infectious Disease"/>
            <person name="Wu L."/>
            <person name="Ma J."/>
        </authorList>
    </citation>
    <scope>NUCLEOTIDE SEQUENCE [LARGE SCALE GENOMIC DNA]</scope>
    <source>
        <strain evidence="3">JCM 9458</strain>
    </source>
</reference>
<keyword evidence="3" id="KW-1185">Reference proteome</keyword>
<evidence type="ECO:0000256" key="1">
    <source>
        <dbReference type="SAM" id="MobiDB-lite"/>
    </source>
</evidence>
<gene>
    <name evidence="2" type="ORF">GCM10020369_71510</name>
</gene>
<name>A0ABP6T8L0_9ACTN</name>
<feature type="region of interest" description="Disordered" evidence="1">
    <location>
        <begin position="50"/>
        <end position="76"/>
    </location>
</feature>